<dbReference type="Proteomes" id="UP001341840">
    <property type="component" value="Unassembled WGS sequence"/>
</dbReference>
<dbReference type="EMBL" id="JASCZI010272996">
    <property type="protein sequence ID" value="MED6224009.1"/>
    <property type="molecule type" value="Genomic_DNA"/>
</dbReference>
<reference evidence="2 3" key="1">
    <citation type="journal article" date="2023" name="Plants (Basel)">
        <title>Bridging the Gap: Combining Genomics and Transcriptomics Approaches to Understand Stylosanthes scabra, an Orphan Legume from the Brazilian Caatinga.</title>
        <authorList>
            <person name="Ferreira-Neto J.R.C."/>
            <person name="da Silva M.D."/>
            <person name="Binneck E."/>
            <person name="de Melo N.F."/>
            <person name="da Silva R.H."/>
            <person name="de Melo A.L.T.M."/>
            <person name="Pandolfi V."/>
            <person name="Bustamante F.O."/>
            <person name="Brasileiro-Vidal A.C."/>
            <person name="Benko-Iseppon A.M."/>
        </authorList>
    </citation>
    <scope>NUCLEOTIDE SEQUENCE [LARGE SCALE GENOMIC DNA]</scope>
    <source>
        <tissue evidence="2">Leaves</tissue>
    </source>
</reference>
<name>A0ABU6ZPW4_9FABA</name>
<evidence type="ECO:0000313" key="3">
    <source>
        <dbReference type="Proteomes" id="UP001341840"/>
    </source>
</evidence>
<feature type="region of interest" description="Disordered" evidence="1">
    <location>
        <begin position="252"/>
        <end position="311"/>
    </location>
</feature>
<dbReference type="PANTHER" id="PTHR46033">
    <property type="entry name" value="PROTEIN MAIN-LIKE 2"/>
    <property type="match status" value="1"/>
</dbReference>
<comment type="caution">
    <text evidence="2">The sequence shown here is derived from an EMBL/GenBank/DDBJ whole genome shotgun (WGS) entry which is preliminary data.</text>
</comment>
<feature type="compositionally biased region" description="Gly residues" evidence="1">
    <location>
        <begin position="302"/>
        <end position="311"/>
    </location>
</feature>
<evidence type="ECO:0000256" key="1">
    <source>
        <dbReference type="SAM" id="MobiDB-lite"/>
    </source>
</evidence>
<evidence type="ECO:0008006" key="4">
    <source>
        <dbReference type="Google" id="ProtNLM"/>
    </source>
</evidence>
<proteinExistence type="predicted"/>
<organism evidence="2 3">
    <name type="scientific">Stylosanthes scabra</name>
    <dbReference type="NCBI Taxonomy" id="79078"/>
    <lineage>
        <taxon>Eukaryota</taxon>
        <taxon>Viridiplantae</taxon>
        <taxon>Streptophyta</taxon>
        <taxon>Embryophyta</taxon>
        <taxon>Tracheophyta</taxon>
        <taxon>Spermatophyta</taxon>
        <taxon>Magnoliopsida</taxon>
        <taxon>eudicotyledons</taxon>
        <taxon>Gunneridae</taxon>
        <taxon>Pentapetalae</taxon>
        <taxon>rosids</taxon>
        <taxon>fabids</taxon>
        <taxon>Fabales</taxon>
        <taxon>Fabaceae</taxon>
        <taxon>Papilionoideae</taxon>
        <taxon>50 kb inversion clade</taxon>
        <taxon>dalbergioids sensu lato</taxon>
        <taxon>Dalbergieae</taxon>
        <taxon>Pterocarpus clade</taxon>
        <taxon>Stylosanthes</taxon>
    </lineage>
</organism>
<evidence type="ECO:0000313" key="2">
    <source>
        <dbReference type="EMBL" id="MED6224009.1"/>
    </source>
</evidence>
<dbReference type="InterPro" id="IPR044824">
    <property type="entry name" value="MAIN-like"/>
</dbReference>
<dbReference type="PANTHER" id="PTHR46033:SF8">
    <property type="entry name" value="PROTEIN MAINTENANCE OF MERISTEMS-LIKE"/>
    <property type="match status" value="1"/>
</dbReference>
<keyword evidence="3" id="KW-1185">Reference proteome</keyword>
<protein>
    <recommendedName>
        <fullName evidence="4">Aminotransferase-like plant mobile domain-containing protein</fullName>
    </recommendedName>
</protein>
<accession>A0ABU6ZPW4</accession>
<sequence length="311" mass="36164">MSLVRDAGFKGPLMMRDFDIDGPLLLTFVERWRHETYTLHLPFGEYLLGARPSLRGGGKDEYAAIKLMWLRKHTSQTIWYLSWLPLLEDFEQCKKLFWRLVVLCYTYHCLCRASDRATTDIAECLPLMMSWIHQRFPRWCADECYCVPARLESRDTHETRMVTTRLVLDRLGVNEVPNNLDGFLDVSARGEDQWWPMKHVDWYNDWKGRFEDERQDALDDPRLDDILNDVPLTASQQRDRLTLPADVPLTRRRGREFSPNIQRHVRGERGRGPGGEPQKLVGAMESEDEEEFARHEDVPGTSGVGGQAPTE</sequence>
<gene>
    <name evidence="2" type="ORF">PIB30_079644</name>
</gene>